<evidence type="ECO:0000313" key="7">
    <source>
        <dbReference type="EMBL" id="KIY65416.1"/>
    </source>
</evidence>
<reference evidence="7 8" key="1">
    <citation type="journal article" date="2015" name="Fungal Genet. Biol.">
        <title>Evolution of novel wood decay mechanisms in Agaricales revealed by the genome sequences of Fistulina hepatica and Cylindrobasidium torrendii.</title>
        <authorList>
            <person name="Floudas D."/>
            <person name="Held B.W."/>
            <person name="Riley R."/>
            <person name="Nagy L.G."/>
            <person name="Koehler G."/>
            <person name="Ransdell A.S."/>
            <person name="Younus H."/>
            <person name="Chow J."/>
            <person name="Chiniquy J."/>
            <person name="Lipzen A."/>
            <person name="Tritt A."/>
            <person name="Sun H."/>
            <person name="Haridas S."/>
            <person name="LaButti K."/>
            <person name="Ohm R.A."/>
            <person name="Kues U."/>
            <person name="Blanchette R.A."/>
            <person name="Grigoriev I.V."/>
            <person name="Minto R.E."/>
            <person name="Hibbett D.S."/>
        </authorList>
    </citation>
    <scope>NUCLEOTIDE SEQUENCE [LARGE SCALE GENOMIC DNA]</scope>
    <source>
        <strain evidence="7 8">FP15055 ss-10</strain>
    </source>
</reference>
<name>A0A0D7B7B2_9AGAR</name>
<dbReference type="GO" id="GO:0008270">
    <property type="term" value="F:zinc ion binding"/>
    <property type="evidence" value="ECO:0007669"/>
    <property type="project" value="UniProtKB-KW"/>
</dbReference>
<evidence type="ECO:0000256" key="4">
    <source>
        <dbReference type="PROSITE-ProRule" id="PRU00134"/>
    </source>
</evidence>
<accession>A0A0D7B7B2</accession>
<dbReference type="Gene3D" id="6.10.140.2220">
    <property type="match status" value="1"/>
</dbReference>
<feature type="domain" description="MYND-type" evidence="6">
    <location>
        <begin position="374"/>
        <end position="417"/>
    </location>
</feature>
<evidence type="ECO:0000256" key="2">
    <source>
        <dbReference type="ARBA" id="ARBA00022771"/>
    </source>
</evidence>
<dbReference type="PROSITE" id="PS50865">
    <property type="entry name" value="ZF_MYND_2"/>
    <property type="match status" value="1"/>
</dbReference>
<evidence type="ECO:0000313" key="8">
    <source>
        <dbReference type="Proteomes" id="UP000054007"/>
    </source>
</evidence>
<dbReference type="Proteomes" id="UP000054007">
    <property type="component" value="Unassembled WGS sequence"/>
</dbReference>
<feature type="region of interest" description="Disordered" evidence="5">
    <location>
        <begin position="309"/>
        <end position="342"/>
    </location>
</feature>
<dbReference type="AlphaFoldDB" id="A0A0D7B7B2"/>
<dbReference type="EMBL" id="KN880591">
    <property type="protein sequence ID" value="KIY65416.1"/>
    <property type="molecule type" value="Genomic_DNA"/>
</dbReference>
<keyword evidence="1" id="KW-0479">Metal-binding</keyword>
<proteinExistence type="predicted"/>
<protein>
    <recommendedName>
        <fullName evidence="6">MYND-type domain-containing protein</fullName>
    </recommendedName>
</protein>
<dbReference type="SUPFAM" id="SSF144232">
    <property type="entry name" value="HIT/MYND zinc finger-like"/>
    <property type="match status" value="1"/>
</dbReference>
<feature type="compositionally biased region" description="Polar residues" evidence="5">
    <location>
        <begin position="328"/>
        <end position="342"/>
    </location>
</feature>
<evidence type="ECO:0000256" key="1">
    <source>
        <dbReference type="ARBA" id="ARBA00022723"/>
    </source>
</evidence>
<evidence type="ECO:0000259" key="6">
    <source>
        <dbReference type="PROSITE" id="PS50865"/>
    </source>
</evidence>
<dbReference type="OrthoDB" id="432970at2759"/>
<sequence length="479" mass="53610">MSMLHPASIAFFVDSLSPSVLPCCCSLFFFGMYQEIVPKVNELRSIHPEIFSAALKCITSPRTREELVALGSALLVCNCPVSHNCVVADLPKTATAAGVQFFNSLCGIVSAGLWMDREPMQHSSSNWKTLDSLVRASRKAFKQTGRAPWPSQHNDIFLGKPKEVVGMIWRIFDTFPETDGPLILFCTLWTLSPATTSPIVSFIEDGRWPAQLIGHANRVFDEESRMHTQSGSDNFNTLLLLLGQVAAAFRTLDFESLDLWSKHNLDVVRFASRVLRSDAFKDRSDGQATTLINIGSTFWADSLMIPPDGTTGDFSEEERKTISPRINAPQQQRSENLSQRAGTLSEEEFARLRSLTCTRLINAALSEACAAPDCSHTTTTKNRRFAICERCCLASYCSTECQAAAWKHVEVPHKPVCKFMEEINKKLKVNWRKIRYGAHRDALRQRSACLSQQECADIMDWTDSLIMWRACAKYGDSES</sequence>
<dbReference type="InterPro" id="IPR002893">
    <property type="entry name" value="Znf_MYND"/>
</dbReference>
<evidence type="ECO:0000256" key="3">
    <source>
        <dbReference type="ARBA" id="ARBA00022833"/>
    </source>
</evidence>
<keyword evidence="8" id="KW-1185">Reference proteome</keyword>
<keyword evidence="2 4" id="KW-0863">Zinc-finger</keyword>
<organism evidence="7 8">
    <name type="scientific">Cylindrobasidium torrendii FP15055 ss-10</name>
    <dbReference type="NCBI Taxonomy" id="1314674"/>
    <lineage>
        <taxon>Eukaryota</taxon>
        <taxon>Fungi</taxon>
        <taxon>Dikarya</taxon>
        <taxon>Basidiomycota</taxon>
        <taxon>Agaricomycotina</taxon>
        <taxon>Agaricomycetes</taxon>
        <taxon>Agaricomycetidae</taxon>
        <taxon>Agaricales</taxon>
        <taxon>Marasmiineae</taxon>
        <taxon>Physalacriaceae</taxon>
        <taxon>Cylindrobasidium</taxon>
    </lineage>
</organism>
<gene>
    <name evidence="7" type="ORF">CYLTODRAFT_492349</name>
</gene>
<keyword evidence="3" id="KW-0862">Zinc</keyword>
<evidence type="ECO:0000256" key="5">
    <source>
        <dbReference type="SAM" id="MobiDB-lite"/>
    </source>
</evidence>